<organism evidence="2 3">
    <name type="scientific">Heterorhabditis bacteriophora</name>
    <name type="common">Entomopathogenic nematode worm</name>
    <dbReference type="NCBI Taxonomy" id="37862"/>
    <lineage>
        <taxon>Eukaryota</taxon>
        <taxon>Metazoa</taxon>
        <taxon>Ecdysozoa</taxon>
        <taxon>Nematoda</taxon>
        <taxon>Chromadorea</taxon>
        <taxon>Rhabditida</taxon>
        <taxon>Rhabditina</taxon>
        <taxon>Rhabditomorpha</taxon>
        <taxon>Strongyloidea</taxon>
        <taxon>Heterorhabditidae</taxon>
        <taxon>Heterorhabditis</taxon>
    </lineage>
</organism>
<dbReference type="AlphaFoldDB" id="A0A1I7WN67"/>
<feature type="compositionally biased region" description="Polar residues" evidence="1">
    <location>
        <begin position="41"/>
        <end position="53"/>
    </location>
</feature>
<keyword evidence="2" id="KW-1185">Reference proteome</keyword>
<protein>
    <submittedName>
        <fullName evidence="3">TM1586_NiRdase domain-containing protein</fullName>
    </submittedName>
</protein>
<feature type="region of interest" description="Disordered" evidence="1">
    <location>
        <begin position="127"/>
        <end position="151"/>
    </location>
</feature>
<sequence>MSSWFSYFKSNLPRVREVSQETEETEDVQETQQSSGETLIRENSSTSSSPIHALSPSASILQAIEDLSQQQKEMIQNVLLICFQHVLRRADQSRSEARVVLDAKRMARLGLLQRGSINLQREFSVEEMDRQDSHEHGELIQMDSLPESGHL</sequence>
<reference evidence="3" key="1">
    <citation type="submission" date="2016-11" db="UniProtKB">
        <authorList>
            <consortium name="WormBaseParasite"/>
        </authorList>
    </citation>
    <scope>IDENTIFICATION</scope>
</reference>
<dbReference type="Proteomes" id="UP000095283">
    <property type="component" value="Unplaced"/>
</dbReference>
<evidence type="ECO:0000313" key="2">
    <source>
        <dbReference type="Proteomes" id="UP000095283"/>
    </source>
</evidence>
<name>A0A1I7WN67_HETBA</name>
<dbReference type="WBParaSite" id="Hba_06527">
    <property type="protein sequence ID" value="Hba_06527"/>
    <property type="gene ID" value="Hba_06527"/>
</dbReference>
<feature type="compositionally biased region" description="Basic and acidic residues" evidence="1">
    <location>
        <begin position="127"/>
        <end position="138"/>
    </location>
</feature>
<evidence type="ECO:0000313" key="3">
    <source>
        <dbReference type="WBParaSite" id="Hba_06527"/>
    </source>
</evidence>
<feature type="region of interest" description="Disordered" evidence="1">
    <location>
        <begin position="16"/>
        <end position="53"/>
    </location>
</feature>
<proteinExistence type="predicted"/>
<feature type="compositionally biased region" description="Acidic residues" evidence="1">
    <location>
        <begin position="20"/>
        <end position="29"/>
    </location>
</feature>
<evidence type="ECO:0000256" key="1">
    <source>
        <dbReference type="SAM" id="MobiDB-lite"/>
    </source>
</evidence>
<accession>A0A1I7WN67</accession>